<evidence type="ECO:0000313" key="6">
    <source>
        <dbReference type="Proteomes" id="UP001596223"/>
    </source>
</evidence>
<dbReference type="EC" id="3.5.1.4" evidence="3"/>
<dbReference type="PROSITE" id="PS00571">
    <property type="entry name" value="AMIDASES"/>
    <property type="match status" value="1"/>
</dbReference>
<organism evidence="5 6">
    <name type="scientific">Nocardia lasii</name>
    <dbReference type="NCBI Taxonomy" id="1616107"/>
    <lineage>
        <taxon>Bacteria</taxon>
        <taxon>Bacillati</taxon>
        <taxon>Actinomycetota</taxon>
        <taxon>Actinomycetes</taxon>
        <taxon>Mycobacteriales</taxon>
        <taxon>Nocardiaceae</taxon>
        <taxon>Nocardia</taxon>
    </lineage>
</organism>
<dbReference type="SUPFAM" id="SSF75304">
    <property type="entry name" value="Amidase signature (AS) enzymes"/>
    <property type="match status" value="1"/>
</dbReference>
<dbReference type="EMBL" id="JBHSQN010000013">
    <property type="protein sequence ID" value="MFC6013047.1"/>
    <property type="molecule type" value="Genomic_DNA"/>
</dbReference>
<comment type="catalytic activity">
    <reaction evidence="1">
        <text>a monocarboxylic acid amide + H2O = a monocarboxylate + NH4(+)</text>
        <dbReference type="Rhea" id="RHEA:12020"/>
        <dbReference type="ChEBI" id="CHEBI:15377"/>
        <dbReference type="ChEBI" id="CHEBI:28938"/>
        <dbReference type="ChEBI" id="CHEBI:35757"/>
        <dbReference type="ChEBI" id="CHEBI:83628"/>
        <dbReference type="EC" id="3.5.1.4"/>
    </reaction>
</comment>
<dbReference type="PANTHER" id="PTHR11895:SF7">
    <property type="entry name" value="GLUTAMYL-TRNA(GLN) AMIDOTRANSFERASE SUBUNIT A, MITOCHONDRIAL"/>
    <property type="match status" value="1"/>
</dbReference>
<dbReference type="PANTHER" id="PTHR11895">
    <property type="entry name" value="TRANSAMIDASE"/>
    <property type="match status" value="1"/>
</dbReference>
<dbReference type="GO" id="GO:0004040">
    <property type="term" value="F:amidase activity"/>
    <property type="evidence" value="ECO:0007669"/>
    <property type="project" value="UniProtKB-EC"/>
</dbReference>
<dbReference type="InterPro" id="IPR036928">
    <property type="entry name" value="AS_sf"/>
</dbReference>
<dbReference type="InterPro" id="IPR023631">
    <property type="entry name" value="Amidase_dom"/>
</dbReference>
<reference evidence="6" key="1">
    <citation type="journal article" date="2019" name="Int. J. Syst. Evol. Microbiol.">
        <title>The Global Catalogue of Microorganisms (GCM) 10K type strain sequencing project: providing services to taxonomists for standard genome sequencing and annotation.</title>
        <authorList>
            <consortium name="The Broad Institute Genomics Platform"/>
            <consortium name="The Broad Institute Genome Sequencing Center for Infectious Disease"/>
            <person name="Wu L."/>
            <person name="Ma J."/>
        </authorList>
    </citation>
    <scope>NUCLEOTIDE SEQUENCE [LARGE SCALE GENOMIC DNA]</scope>
    <source>
        <strain evidence="6">CCUG 36956</strain>
    </source>
</reference>
<comment type="similarity">
    <text evidence="2">Belongs to the amidase family.</text>
</comment>
<evidence type="ECO:0000313" key="5">
    <source>
        <dbReference type="EMBL" id="MFC6013047.1"/>
    </source>
</evidence>
<accession>A0ABW1JVF0</accession>
<evidence type="ECO:0000259" key="4">
    <source>
        <dbReference type="Pfam" id="PF01425"/>
    </source>
</evidence>
<evidence type="ECO:0000256" key="2">
    <source>
        <dbReference type="ARBA" id="ARBA00009199"/>
    </source>
</evidence>
<keyword evidence="6" id="KW-1185">Reference proteome</keyword>
<dbReference type="RefSeq" id="WP_378607700.1">
    <property type="nucleotide sequence ID" value="NZ_JBHSQN010000013.1"/>
</dbReference>
<name>A0ABW1JVF0_9NOCA</name>
<protein>
    <recommendedName>
        <fullName evidence="3">amidase</fullName>
        <ecNumber evidence="3">3.5.1.4</ecNumber>
    </recommendedName>
</protein>
<sequence>MSSAVHGFTDDALGTLDAVGVAAALRAGEVSRSEVIEAAIERTRRIDPQLDAVRMTCFERATSAPATTGVFAGVPAFVKDNTDIAGLPSCHGSAAFTPHPAKATGGPGAQFLHSGVVVLGKSTLPEFGLTASTEFTYRAPTRNPWNPAHSAGASSGGSAALVAAGVVPIAHANDGGGSIRIPAAATGLVGLKSTRNRLLDQPGARALPVNLLSEGVLTRSVRDTAHYLAGVEQFGAHRTLEPVGLVEGPSARRLRIGLITADILGRPVHEDNAAVLASAAKVMGGLGHEIVETRLDVDPRFIDDFKQYWAFMAAAMTLSFRLGQRAHFDAGKLEPFTQGLIGLVKRHPLGAVGSAWRLRTAAAAAYDKHFAGVDVLLTPVLAHPAPRLGELAPDQPFADLFTKLADYAGFTPLNNVGGAPGISLPHGLLPSGLPGSIQFAGRRGDERTLLDLAYQLEAASPFPRIIDRPAAAGAA</sequence>
<feature type="domain" description="Amidase" evidence="4">
    <location>
        <begin position="34"/>
        <end position="450"/>
    </location>
</feature>
<evidence type="ECO:0000256" key="3">
    <source>
        <dbReference type="ARBA" id="ARBA00012922"/>
    </source>
</evidence>
<evidence type="ECO:0000256" key="1">
    <source>
        <dbReference type="ARBA" id="ARBA00001311"/>
    </source>
</evidence>
<dbReference type="NCBIfam" id="NF005899">
    <property type="entry name" value="PRK07869.1"/>
    <property type="match status" value="1"/>
</dbReference>
<dbReference type="Gene3D" id="3.90.1300.10">
    <property type="entry name" value="Amidase signature (AS) domain"/>
    <property type="match status" value="1"/>
</dbReference>
<dbReference type="InterPro" id="IPR020556">
    <property type="entry name" value="Amidase_CS"/>
</dbReference>
<gene>
    <name evidence="5" type="ORF">ACFP3H_18470</name>
</gene>
<proteinExistence type="inferred from homology"/>
<dbReference type="Pfam" id="PF01425">
    <property type="entry name" value="Amidase"/>
    <property type="match status" value="1"/>
</dbReference>
<dbReference type="InterPro" id="IPR000120">
    <property type="entry name" value="Amidase"/>
</dbReference>
<keyword evidence="5" id="KW-0378">Hydrolase</keyword>
<comment type="caution">
    <text evidence="5">The sequence shown here is derived from an EMBL/GenBank/DDBJ whole genome shotgun (WGS) entry which is preliminary data.</text>
</comment>
<dbReference type="Proteomes" id="UP001596223">
    <property type="component" value="Unassembled WGS sequence"/>
</dbReference>